<evidence type="ECO:0000313" key="1">
    <source>
        <dbReference type="EMBL" id="CAA9583675.1"/>
    </source>
</evidence>
<dbReference type="EMBL" id="CADCWO010000184">
    <property type="protein sequence ID" value="CAA9583675.1"/>
    <property type="molecule type" value="Genomic_DNA"/>
</dbReference>
<reference evidence="1" key="1">
    <citation type="submission" date="2020-02" db="EMBL/GenBank/DDBJ databases">
        <authorList>
            <person name="Meier V. D."/>
        </authorList>
    </citation>
    <scope>NUCLEOTIDE SEQUENCE</scope>
    <source>
        <strain evidence="1">AVDCRST_MAG81</strain>
    </source>
</reference>
<organism evidence="1">
    <name type="scientific">uncultured Synechococcales cyanobacterium</name>
    <dbReference type="NCBI Taxonomy" id="1936017"/>
    <lineage>
        <taxon>Bacteria</taxon>
        <taxon>Bacillati</taxon>
        <taxon>Cyanobacteriota</taxon>
        <taxon>Cyanophyceae</taxon>
        <taxon>Synechococcales</taxon>
        <taxon>environmental samples</taxon>
    </lineage>
</organism>
<accession>A0A6J4VUY5</accession>
<protein>
    <submittedName>
        <fullName evidence="1">Uncharacterized protein</fullName>
    </submittedName>
</protein>
<proteinExistence type="predicted"/>
<name>A0A6J4VUY5_9CYAN</name>
<sequence>MSEHLYHDQLSLEEKAADFGKQAMALGLIPSFVIRYFPDVWEFYVPNERESGPLTPEEAYHHLKRLVEQSNQ</sequence>
<dbReference type="AlphaFoldDB" id="A0A6J4VUY5"/>
<gene>
    <name evidence="1" type="ORF">AVDCRST_MAG81-3416</name>
</gene>